<dbReference type="Pfam" id="PF08378">
    <property type="entry name" value="NERD"/>
    <property type="match status" value="1"/>
</dbReference>
<evidence type="ECO:0000313" key="4">
    <source>
        <dbReference type="Proteomes" id="UP000198548"/>
    </source>
</evidence>
<feature type="domain" description="NERD" evidence="1">
    <location>
        <begin position="43"/>
        <end position="160"/>
    </location>
</feature>
<evidence type="ECO:0000313" key="3">
    <source>
        <dbReference type="EMBL" id="SEL83442.1"/>
    </source>
</evidence>
<accession>A0A1H7TEY9</accession>
<keyword evidence="5" id="KW-1185">Reference proteome</keyword>
<protein>
    <submittedName>
        <fullName evidence="3">Nuclease-related domain-containing protein</fullName>
    </submittedName>
</protein>
<reference evidence="3 4" key="1">
    <citation type="submission" date="2016-10" db="EMBL/GenBank/DDBJ databases">
        <authorList>
            <person name="de Groot N.N."/>
        </authorList>
    </citation>
    <scope>NUCLEOTIDE SEQUENCE [LARGE SCALE GENOMIC DNA]</scope>
    <source>
        <strain evidence="3 4">DSM 19182</strain>
    </source>
</reference>
<dbReference type="PROSITE" id="PS50965">
    <property type="entry name" value="NERD"/>
    <property type="match status" value="1"/>
</dbReference>
<name>A0A1H7TEY9_9LACT</name>
<gene>
    <name evidence="2" type="ORF">APU01nite_14870</name>
    <name evidence="3" type="ORF">SAMN04488100_11222</name>
</gene>
<evidence type="ECO:0000313" key="2">
    <source>
        <dbReference type="EMBL" id="GEK89448.1"/>
    </source>
</evidence>
<dbReference type="Proteomes" id="UP000321425">
    <property type="component" value="Unassembled WGS sequence"/>
</dbReference>
<dbReference type="EMBL" id="BJUX01000015">
    <property type="protein sequence ID" value="GEK89448.1"/>
    <property type="molecule type" value="Genomic_DNA"/>
</dbReference>
<sequence length="230" mass="26805">MDGIVIGLVLLGILILKSSKRKYDQSGYKEISQHSYIEVYFDKGRLGEYRLYQELMKLDDNAKVLPNVYVPKKEGTTSEIDLLFIAKTGIYVFESKNYGGWIYGSEKRRYWTQTFPNKTKHSFYNPIMQNKGHIRALKAYMGIEDVYFHSIIIFGENATIKSEELWQASVPILKRHQLRKKLARDYATLPVLLTEKDMDTVYVNLKPLAQVSGEIRDQHIARVKQKQIKF</sequence>
<reference evidence="2 5" key="2">
    <citation type="submission" date="2019-07" db="EMBL/GenBank/DDBJ databases">
        <title>Whole genome shotgun sequence of Alkalibacterium putridalgicola NBRC 103243.</title>
        <authorList>
            <person name="Hosoyama A."/>
            <person name="Uohara A."/>
            <person name="Ohji S."/>
            <person name="Ichikawa N."/>
        </authorList>
    </citation>
    <scope>NUCLEOTIDE SEQUENCE [LARGE SCALE GENOMIC DNA]</scope>
    <source>
        <strain evidence="2 5">NBRC 103243</strain>
    </source>
</reference>
<dbReference type="EMBL" id="FOBL01000012">
    <property type="protein sequence ID" value="SEL83442.1"/>
    <property type="molecule type" value="Genomic_DNA"/>
</dbReference>
<dbReference type="AlphaFoldDB" id="A0A1H7TEY9"/>
<proteinExistence type="predicted"/>
<dbReference type="Proteomes" id="UP000198548">
    <property type="component" value="Unassembled WGS sequence"/>
</dbReference>
<organism evidence="3 4">
    <name type="scientific">Alkalibacterium putridalgicola</name>
    <dbReference type="NCBI Taxonomy" id="426703"/>
    <lineage>
        <taxon>Bacteria</taxon>
        <taxon>Bacillati</taxon>
        <taxon>Bacillota</taxon>
        <taxon>Bacilli</taxon>
        <taxon>Lactobacillales</taxon>
        <taxon>Carnobacteriaceae</taxon>
        <taxon>Alkalibacterium</taxon>
    </lineage>
</organism>
<evidence type="ECO:0000259" key="1">
    <source>
        <dbReference type="PROSITE" id="PS50965"/>
    </source>
</evidence>
<dbReference type="STRING" id="426703.SAMN04488100_11222"/>
<dbReference type="InterPro" id="IPR011528">
    <property type="entry name" value="NERD"/>
</dbReference>
<evidence type="ECO:0000313" key="5">
    <source>
        <dbReference type="Proteomes" id="UP000321425"/>
    </source>
</evidence>
<dbReference type="RefSeq" id="WP_177165472.1">
    <property type="nucleotide sequence ID" value="NZ_BJUX01000015.1"/>
</dbReference>